<feature type="domain" description="RRM" evidence="11">
    <location>
        <begin position="675"/>
        <end position="753"/>
    </location>
</feature>
<evidence type="ECO:0000259" key="11">
    <source>
        <dbReference type="PROSITE" id="PS50102"/>
    </source>
</evidence>
<evidence type="ECO:0000313" key="13">
    <source>
        <dbReference type="Proteomes" id="UP001301958"/>
    </source>
</evidence>
<evidence type="ECO:0000256" key="9">
    <source>
        <dbReference type="PROSITE-ProRule" id="PRU00176"/>
    </source>
</evidence>
<evidence type="ECO:0000256" key="6">
    <source>
        <dbReference type="ARBA" id="ARBA00023242"/>
    </source>
</evidence>
<evidence type="ECO:0000256" key="2">
    <source>
        <dbReference type="ARBA" id="ARBA00022664"/>
    </source>
</evidence>
<evidence type="ECO:0000256" key="7">
    <source>
        <dbReference type="ARBA" id="ARBA00093374"/>
    </source>
</evidence>
<dbReference type="AlphaFoldDB" id="A0AAN7BSI6"/>
<dbReference type="SUPFAM" id="SSF54928">
    <property type="entry name" value="RNA-binding domain, RBD"/>
    <property type="match status" value="3"/>
</dbReference>
<dbReference type="SMART" id="SM00360">
    <property type="entry name" value="RRM"/>
    <property type="match status" value="4"/>
</dbReference>
<dbReference type="CDD" id="cd00590">
    <property type="entry name" value="RRM_SF"/>
    <property type="match status" value="1"/>
</dbReference>
<evidence type="ECO:0000256" key="3">
    <source>
        <dbReference type="ARBA" id="ARBA00022737"/>
    </source>
</evidence>
<keyword evidence="3" id="KW-0677">Repeat</keyword>
<dbReference type="InterPro" id="IPR000504">
    <property type="entry name" value="RRM_dom"/>
</dbReference>
<feature type="region of interest" description="Disordered" evidence="10">
    <location>
        <begin position="986"/>
        <end position="1011"/>
    </location>
</feature>
<dbReference type="Pfam" id="PF00076">
    <property type="entry name" value="RRM_1"/>
    <property type="match status" value="3"/>
</dbReference>
<dbReference type="GO" id="GO:0005688">
    <property type="term" value="C:U6 snRNP"/>
    <property type="evidence" value="ECO:0007669"/>
    <property type="project" value="UniProtKB-ARBA"/>
</dbReference>
<dbReference type="Pfam" id="PF16842">
    <property type="entry name" value="RRM_occluded"/>
    <property type="match status" value="1"/>
</dbReference>
<accession>A0AAN7BSI6</accession>
<keyword evidence="5" id="KW-0508">mRNA splicing</keyword>
<comment type="subcellular location">
    <subcellularLocation>
        <location evidence="1">Nucleus</location>
    </subcellularLocation>
</comment>
<gene>
    <name evidence="12" type="ORF">QBC38DRAFT_508830</name>
</gene>
<dbReference type="InterPro" id="IPR011990">
    <property type="entry name" value="TPR-like_helical_dom_sf"/>
</dbReference>
<reference evidence="12" key="1">
    <citation type="journal article" date="2023" name="Mol. Phylogenet. Evol.">
        <title>Genome-scale phylogeny and comparative genomics of the fungal order Sordariales.</title>
        <authorList>
            <person name="Hensen N."/>
            <person name="Bonometti L."/>
            <person name="Westerberg I."/>
            <person name="Brannstrom I.O."/>
            <person name="Guillou S."/>
            <person name="Cros-Aarteil S."/>
            <person name="Calhoun S."/>
            <person name="Haridas S."/>
            <person name="Kuo A."/>
            <person name="Mondo S."/>
            <person name="Pangilinan J."/>
            <person name="Riley R."/>
            <person name="LaButti K."/>
            <person name="Andreopoulos B."/>
            <person name="Lipzen A."/>
            <person name="Chen C."/>
            <person name="Yan M."/>
            <person name="Daum C."/>
            <person name="Ng V."/>
            <person name="Clum A."/>
            <person name="Steindorff A."/>
            <person name="Ohm R.A."/>
            <person name="Martin F."/>
            <person name="Silar P."/>
            <person name="Natvig D.O."/>
            <person name="Lalanne C."/>
            <person name="Gautier V."/>
            <person name="Ament-Velasquez S.L."/>
            <person name="Kruys A."/>
            <person name="Hutchinson M.I."/>
            <person name="Powell A.J."/>
            <person name="Barry K."/>
            <person name="Miller A.N."/>
            <person name="Grigoriev I.V."/>
            <person name="Debuchy R."/>
            <person name="Gladieux P."/>
            <person name="Hiltunen Thoren M."/>
            <person name="Johannesson H."/>
        </authorList>
    </citation>
    <scope>NUCLEOTIDE SEQUENCE</scope>
    <source>
        <strain evidence="12">CBS 990.96</strain>
    </source>
</reference>
<dbReference type="Gene3D" id="3.30.70.330">
    <property type="match status" value="4"/>
</dbReference>
<evidence type="ECO:0000256" key="4">
    <source>
        <dbReference type="ARBA" id="ARBA00022884"/>
    </source>
</evidence>
<evidence type="ECO:0000256" key="10">
    <source>
        <dbReference type="SAM" id="MobiDB-lite"/>
    </source>
</evidence>
<feature type="region of interest" description="Disordered" evidence="10">
    <location>
        <begin position="851"/>
        <end position="882"/>
    </location>
</feature>
<keyword evidence="13" id="KW-1185">Reference proteome</keyword>
<dbReference type="InterPro" id="IPR050502">
    <property type="entry name" value="Euk_RNA-bind_prot"/>
</dbReference>
<dbReference type="FunFam" id="3.30.70.330:FF:000365">
    <property type="entry name" value="U4/U6 snRNA-associated-splicing factor PRP24"/>
    <property type="match status" value="1"/>
</dbReference>
<dbReference type="SMART" id="SM00386">
    <property type="entry name" value="HAT"/>
    <property type="match status" value="4"/>
</dbReference>
<dbReference type="GO" id="GO:0006397">
    <property type="term" value="P:mRNA processing"/>
    <property type="evidence" value="ECO:0007669"/>
    <property type="project" value="UniProtKB-KW"/>
</dbReference>
<name>A0AAN7BSI6_9PEZI</name>
<feature type="compositionally biased region" description="Low complexity" evidence="10">
    <location>
        <begin position="854"/>
        <end position="877"/>
    </location>
</feature>
<organism evidence="12 13">
    <name type="scientific">Podospora fimiseda</name>
    <dbReference type="NCBI Taxonomy" id="252190"/>
    <lineage>
        <taxon>Eukaryota</taxon>
        <taxon>Fungi</taxon>
        <taxon>Dikarya</taxon>
        <taxon>Ascomycota</taxon>
        <taxon>Pezizomycotina</taxon>
        <taxon>Sordariomycetes</taxon>
        <taxon>Sordariomycetidae</taxon>
        <taxon>Sordariales</taxon>
        <taxon>Podosporaceae</taxon>
        <taxon>Podospora</taxon>
    </lineage>
</organism>
<dbReference type="InterPro" id="IPR012677">
    <property type="entry name" value="Nucleotide-bd_a/b_plait_sf"/>
</dbReference>
<dbReference type="PROSITE" id="PS50102">
    <property type="entry name" value="RRM"/>
    <property type="match status" value="4"/>
</dbReference>
<feature type="domain" description="RRM" evidence="11">
    <location>
        <begin position="887"/>
        <end position="956"/>
    </location>
</feature>
<dbReference type="InterPro" id="IPR035979">
    <property type="entry name" value="RBD_domain_sf"/>
</dbReference>
<dbReference type="InterPro" id="IPR031766">
    <property type="entry name" value="RRM_occluded"/>
</dbReference>
<dbReference type="InterPro" id="IPR003107">
    <property type="entry name" value="HAT"/>
</dbReference>
<dbReference type="GO" id="GO:0008380">
    <property type="term" value="P:RNA splicing"/>
    <property type="evidence" value="ECO:0007669"/>
    <property type="project" value="UniProtKB-KW"/>
</dbReference>
<evidence type="ECO:0000256" key="5">
    <source>
        <dbReference type="ARBA" id="ARBA00023187"/>
    </source>
</evidence>
<evidence type="ECO:0000256" key="8">
    <source>
        <dbReference type="ARBA" id="ARBA00093627"/>
    </source>
</evidence>
<proteinExistence type="predicted"/>
<feature type="domain" description="RRM" evidence="11">
    <location>
        <begin position="601"/>
        <end position="674"/>
    </location>
</feature>
<keyword evidence="2" id="KW-0507">mRNA processing</keyword>
<feature type="domain" description="RRM" evidence="11">
    <location>
        <begin position="767"/>
        <end position="844"/>
    </location>
</feature>
<feature type="region of interest" description="Disordered" evidence="10">
    <location>
        <begin position="561"/>
        <end position="596"/>
    </location>
</feature>
<protein>
    <recommendedName>
        <fullName evidence="8">U4/U6 snRNA-associated-splicing factor PRP24</fullName>
    </recommendedName>
</protein>
<reference evidence="12" key="2">
    <citation type="submission" date="2023-05" db="EMBL/GenBank/DDBJ databases">
        <authorList>
            <consortium name="Lawrence Berkeley National Laboratory"/>
            <person name="Steindorff A."/>
            <person name="Hensen N."/>
            <person name="Bonometti L."/>
            <person name="Westerberg I."/>
            <person name="Brannstrom I.O."/>
            <person name="Guillou S."/>
            <person name="Cros-Aarteil S."/>
            <person name="Calhoun S."/>
            <person name="Haridas S."/>
            <person name="Kuo A."/>
            <person name="Mondo S."/>
            <person name="Pangilinan J."/>
            <person name="Riley R."/>
            <person name="Labutti K."/>
            <person name="Andreopoulos B."/>
            <person name="Lipzen A."/>
            <person name="Chen C."/>
            <person name="Yanf M."/>
            <person name="Daum C."/>
            <person name="Ng V."/>
            <person name="Clum A."/>
            <person name="Ohm R."/>
            <person name="Martin F."/>
            <person name="Silar P."/>
            <person name="Natvig D."/>
            <person name="Lalanne C."/>
            <person name="Gautier V."/>
            <person name="Ament-Velasquez S.L."/>
            <person name="Kruys A."/>
            <person name="Hutchinson M.I."/>
            <person name="Powell A.J."/>
            <person name="Barry K."/>
            <person name="Miller A.N."/>
            <person name="Grigoriev I.V."/>
            <person name="Debuchy R."/>
            <person name="Gladieux P."/>
            <person name="Thoren M.H."/>
            <person name="Johannesson H."/>
        </authorList>
    </citation>
    <scope>NUCLEOTIDE SEQUENCE</scope>
    <source>
        <strain evidence="12">CBS 990.96</strain>
    </source>
</reference>
<keyword evidence="4 9" id="KW-0694">RNA-binding</keyword>
<dbReference type="PANTHER" id="PTHR48025:SF1">
    <property type="entry name" value="RRM DOMAIN-CONTAINING PROTEIN"/>
    <property type="match status" value="1"/>
</dbReference>
<comment type="function">
    <text evidence="7">Functions as a recycling factor of the spliceosome, a machinery that forms on each precursor-messenger RNA (pre-mRNA) and catalyzes the removal of introns. Chaperones the re-annealing of U4 and U6 snRNAs (small nuclear RNAs) released from previous rounds of splicing, an initial step in reforming the U4/U6-U5 tri-snRNP (small nuclear ribonucleoprotein) that can reassemble into another spliceosome complex; this step involves binding U6 and facilitating the unwinding of the U6 internal stem loop, followed by base-pairing of U6 to U4.</text>
</comment>
<dbReference type="Gene3D" id="1.25.40.10">
    <property type="entry name" value="Tetratricopeptide repeat domain"/>
    <property type="match status" value="2"/>
</dbReference>
<dbReference type="EMBL" id="MU865316">
    <property type="protein sequence ID" value="KAK4228715.1"/>
    <property type="molecule type" value="Genomic_DNA"/>
</dbReference>
<dbReference type="SUPFAM" id="SSF48452">
    <property type="entry name" value="TPR-like"/>
    <property type="match status" value="1"/>
</dbReference>
<comment type="caution">
    <text evidence="12">The sequence shown here is derived from an EMBL/GenBank/DDBJ whole genome shotgun (WGS) entry which is preliminary data.</text>
</comment>
<evidence type="ECO:0000256" key="1">
    <source>
        <dbReference type="ARBA" id="ARBA00004123"/>
    </source>
</evidence>
<evidence type="ECO:0000313" key="12">
    <source>
        <dbReference type="EMBL" id="KAK4228715.1"/>
    </source>
</evidence>
<dbReference type="Proteomes" id="UP001301958">
    <property type="component" value="Unassembled WGS sequence"/>
</dbReference>
<dbReference type="GO" id="GO:0003729">
    <property type="term" value="F:mRNA binding"/>
    <property type="evidence" value="ECO:0007669"/>
    <property type="project" value="TreeGrafter"/>
</dbReference>
<keyword evidence="6" id="KW-0539">Nucleus</keyword>
<dbReference type="PANTHER" id="PTHR48025">
    <property type="entry name" value="OS02G0815200 PROTEIN"/>
    <property type="match status" value="1"/>
</dbReference>
<sequence length="1068" mass="119884">MASPVGEDNWLDFVDQRSHAAKNLEDKVHVIETFKNAVLAEPGSLKIWLAYCKYFWSLRLDCQAGSGAGWPIDEQIIGRDIFTLDAALKLWQRGYEEVQYRLADSHQLWNHWVYLEMELLKPAATEAGIRRITHLFKNRLITPHTTWDHTSQMFSNFLSEYNPRAYEAEMEQATRNARDAKRLCSLRDPWELKLSQAAGACDIESMRHILSEYLDWEIMQHKSNKARRDIVINFQICLGLFSRALTGIMSSDDATWGNFITLISTTHTDLKAKTSKVPEILVPKMLDVLQRAVRHIPWSGPVWARYILAAEEARLPFSAVESIKHAATNSDQLDKHGMEGVLDMYSAWCGYLKRTAMNPNATEEAVDIADAGLATALDDVKHWGNRQYRETYQGDPHYRLEKILIQFLTEKKDDIPSARKIWEELSQIPLHRNSYDFWLNWYLWEMVAFTASKHKVRSPTPVTLAQGLRVPNFATRVFIRALKERNLDWPERVMQIFEKHCNDYETAETLREAHDTIFKTSKGVAKRREREEPQVDAAHHAEYTAGAASRPTQDVIMEDVVDRGSPESKRKREATPSDDGSNKRAKSEANGVEPKRDREHTSIFLWGLPTDVTKKKIEHFFREYGQLVSIDLKKRDNSVVAMVEFKIADDARAALLRDGKFFEDQVVQVTPAVDCTLYVTNYPPEADEKYIRNLFAEFGEIHDIRLPNLKYNTRRRFCYVVFRHQASAAAALKLHGTALKSGKYTLSVQISNPTQKKSRSGALAEGRELHVANLPRSMTEDEFTALFEKAGTVDCVRILHDKNGKSKGHGFVIMETPEQAQEAIKTLDMLIFGQNPIKVELAKAQAAKTASTRSADGAEGSSAAASPADSSSEPTSSKPSRVEVAARTIAVLGIPDTMTRERVESILAPTGNILKLTLHPQHGGAIVEYPDAPAAGKALLSINGMQLDDGSGQKLRAVEDVSELFKAKVEKRPELERIDRIPLPSQKKKPTAAELMPPPPRVQRPKVLGSGGKKRGLGFIGGVAPKKDATGTTATSTPTTTTVMKLAQWSSGMIRASGIASLSPLIRD</sequence>